<dbReference type="Proteomes" id="UP000008021">
    <property type="component" value="Chromosome 1"/>
</dbReference>
<reference evidence="2" key="2">
    <citation type="submission" date="2018-05" db="EMBL/GenBank/DDBJ databases">
        <title>OmerRS3 (Oryza meridionalis Reference Sequence Version 3).</title>
        <authorList>
            <person name="Zhang J."/>
            <person name="Kudrna D."/>
            <person name="Lee S."/>
            <person name="Talag J."/>
            <person name="Welchert J."/>
            <person name="Wing R.A."/>
        </authorList>
    </citation>
    <scope>NUCLEOTIDE SEQUENCE [LARGE SCALE GENOMIC DNA]</scope>
    <source>
        <strain evidence="2">cv. OR44</strain>
    </source>
</reference>
<protein>
    <submittedName>
        <fullName evidence="2">Uncharacterized protein</fullName>
    </submittedName>
</protein>
<dbReference type="AlphaFoldDB" id="A0A0E0C7P7"/>
<dbReference type="HOGENOM" id="CLU_135868_0_0_1"/>
<sequence length="143" mass="15031">MEEFQEADILWPDTAAVSSQEGAPSSGMRYELQAAASCCSASSSGASLFGPCSRSEELLSGALSTAGASNDDEEEELMEADVLWPDTAPQPDEQPRWGASGYHGWSRGDLGLAGRLAAAKREGWRPAASSPIDIPAKVAARCR</sequence>
<evidence type="ECO:0000313" key="3">
    <source>
        <dbReference type="Proteomes" id="UP000008021"/>
    </source>
</evidence>
<reference evidence="2" key="1">
    <citation type="submission" date="2015-04" db="UniProtKB">
        <authorList>
            <consortium name="EnsemblPlants"/>
        </authorList>
    </citation>
    <scope>IDENTIFICATION</scope>
</reference>
<name>A0A0E0C7P7_9ORYZ</name>
<dbReference type="Gramene" id="OMERI01G27910.1">
    <property type="protein sequence ID" value="OMERI01G27910.1"/>
    <property type="gene ID" value="OMERI01G27910"/>
</dbReference>
<evidence type="ECO:0000313" key="2">
    <source>
        <dbReference type="EnsemblPlants" id="OMERI01G27910.1"/>
    </source>
</evidence>
<evidence type="ECO:0000256" key="1">
    <source>
        <dbReference type="SAM" id="MobiDB-lite"/>
    </source>
</evidence>
<feature type="region of interest" description="Disordered" evidence="1">
    <location>
        <begin position="1"/>
        <end position="27"/>
    </location>
</feature>
<dbReference type="eggNOG" id="ENOG502R7C3">
    <property type="taxonomic scope" value="Eukaryota"/>
</dbReference>
<organism evidence="2">
    <name type="scientific">Oryza meridionalis</name>
    <dbReference type="NCBI Taxonomy" id="40149"/>
    <lineage>
        <taxon>Eukaryota</taxon>
        <taxon>Viridiplantae</taxon>
        <taxon>Streptophyta</taxon>
        <taxon>Embryophyta</taxon>
        <taxon>Tracheophyta</taxon>
        <taxon>Spermatophyta</taxon>
        <taxon>Magnoliopsida</taxon>
        <taxon>Liliopsida</taxon>
        <taxon>Poales</taxon>
        <taxon>Poaceae</taxon>
        <taxon>BOP clade</taxon>
        <taxon>Oryzoideae</taxon>
        <taxon>Oryzeae</taxon>
        <taxon>Oryzinae</taxon>
        <taxon>Oryza</taxon>
    </lineage>
</organism>
<accession>A0A0E0C7P7</accession>
<dbReference type="EnsemblPlants" id="OMERI01G27910.1">
    <property type="protein sequence ID" value="OMERI01G27910.1"/>
    <property type="gene ID" value="OMERI01G27910"/>
</dbReference>
<keyword evidence="3" id="KW-1185">Reference proteome</keyword>
<proteinExistence type="predicted"/>